<dbReference type="PANTHER" id="PTHR43031:SF17">
    <property type="entry name" value="SULFURTRANSFERASE YTWF-RELATED"/>
    <property type="match status" value="1"/>
</dbReference>
<reference evidence="2" key="1">
    <citation type="submission" date="2018-05" db="EMBL/GenBank/DDBJ databases">
        <authorList>
            <person name="Lanie J.A."/>
            <person name="Ng W.-L."/>
            <person name="Kazmierczak K.M."/>
            <person name="Andrzejewski T.M."/>
            <person name="Davidsen T.M."/>
            <person name="Wayne K.J."/>
            <person name="Tettelin H."/>
            <person name="Glass J.I."/>
            <person name="Rusch D."/>
            <person name="Podicherti R."/>
            <person name="Tsui H.-C.T."/>
            <person name="Winkler M.E."/>
        </authorList>
    </citation>
    <scope>NUCLEOTIDE SEQUENCE</scope>
</reference>
<dbReference type="SMART" id="SM00450">
    <property type="entry name" value="RHOD"/>
    <property type="match status" value="1"/>
</dbReference>
<dbReference type="AlphaFoldDB" id="A0A381Z5V7"/>
<dbReference type="EMBL" id="UINC01020068">
    <property type="protein sequence ID" value="SVA84628.1"/>
    <property type="molecule type" value="Genomic_DNA"/>
</dbReference>
<sequence>MKEIDVTELKKRVDKFFSFTLLDVREPHEVQFANIEPHVHIPMGMLPVRHEEIDKEKPIIVICHTGVRSAQVCQYLETLGYDVTNLEGGIDAWSMQVDPSVPRY</sequence>
<dbReference type="InterPro" id="IPR001763">
    <property type="entry name" value="Rhodanese-like_dom"/>
</dbReference>
<gene>
    <name evidence="2" type="ORF">METZ01_LOCUS137482</name>
</gene>
<dbReference type="InterPro" id="IPR050229">
    <property type="entry name" value="GlpE_sulfurtransferase"/>
</dbReference>
<organism evidence="2">
    <name type="scientific">marine metagenome</name>
    <dbReference type="NCBI Taxonomy" id="408172"/>
    <lineage>
        <taxon>unclassified sequences</taxon>
        <taxon>metagenomes</taxon>
        <taxon>ecological metagenomes</taxon>
    </lineage>
</organism>
<proteinExistence type="predicted"/>
<dbReference type="SUPFAM" id="SSF52821">
    <property type="entry name" value="Rhodanese/Cell cycle control phosphatase"/>
    <property type="match status" value="1"/>
</dbReference>
<accession>A0A381Z5V7</accession>
<dbReference type="Pfam" id="PF00581">
    <property type="entry name" value="Rhodanese"/>
    <property type="match status" value="1"/>
</dbReference>
<dbReference type="PROSITE" id="PS50206">
    <property type="entry name" value="RHODANESE_3"/>
    <property type="match status" value="1"/>
</dbReference>
<dbReference type="InterPro" id="IPR036873">
    <property type="entry name" value="Rhodanese-like_dom_sf"/>
</dbReference>
<protein>
    <recommendedName>
        <fullName evidence="1">Rhodanese domain-containing protein</fullName>
    </recommendedName>
</protein>
<name>A0A381Z5V7_9ZZZZ</name>
<feature type="domain" description="Rhodanese" evidence="1">
    <location>
        <begin position="15"/>
        <end position="102"/>
    </location>
</feature>
<dbReference type="PANTHER" id="PTHR43031">
    <property type="entry name" value="FAD-DEPENDENT OXIDOREDUCTASE"/>
    <property type="match status" value="1"/>
</dbReference>
<evidence type="ECO:0000259" key="1">
    <source>
        <dbReference type="PROSITE" id="PS50206"/>
    </source>
</evidence>
<dbReference type="Gene3D" id="3.40.250.10">
    <property type="entry name" value="Rhodanese-like domain"/>
    <property type="match status" value="1"/>
</dbReference>
<evidence type="ECO:0000313" key="2">
    <source>
        <dbReference type="EMBL" id="SVA84628.1"/>
    </source>
</evidence>